<evidence type="ECO:0000259" key="5">
    <source>
        <dbReference type="PROSITE" id="PS51186"/>
    </source>
</evidence>
<dbReference type="RefSeq" id="WP_253766546.1">
    <property type="nucleotide sequence ID" value="NZ_JAMTCK010000001.1"/>
</dbReference>
<dbReference type="InterPro" id="IPR025559">
    <property type="entry name" value="Eis_dom"/>
</dbReference>
<keyword evidence="3 4" id="KW-0012">Acyltransferase</keyword>
<feature type="binding site" evidence="4">
    <location>
        <begin position="119"/>
        <end position="120"/>
    </location>
    <ligand>
        <name>acetyl-CoA</name>
        <dbReference type="ChEBI" id="CHEBI:57288"/>
    </ligand>
</feature>
<sequence length="399" mass="42856">MTAHRLRLLDQSELRAAQDLFLAALHRPPISDADWTAATTYYDNSRTLGAFEGDRLIGTATSWASRLAVPGGATVPHAAISRVGVRADRTRRGVLSALLRSQLTQLREQGSVAATLRATEAVIYGRFGFGVASRGRTLVVDRRRSAMHGHAPAGGEVRLVDTDAFTSVLPTVFEAVGPQRPGWIQRWSGWWYRLGRPEPGETKVAAVHTGPHGDDGFVVYGVRRGGHGEKSVLTVRDLVAGSPQALAGLWRFLLRVDLVDEVVAELRPLDEPVDLMLADRRAGEVRAVHDETWLRLLHVPDALAARTYGEANPVVVEVADALLPANHGHYRIGPDGAEPTDEPAQLALDVTALAAAYLGDVAPSTLAAAGLVQVADPAALPNADRLFATGQVPWSGTYF</sequence>
<feature type="binding site" evidence="4">
    <location>
        <begin position="91"/>
        <end position="96"/>
    </location>
    <ligand>
        <name>acetyl-CoA</name>
        <dbReference type="ChEBI" id="CHEBI:57288"/>
    </ligand>
</feature>
<evidence type="ECO:0000256" key="3">
    <source>
        <dbReference type="ARBA" id="ARBA00023315"/>
    </source>
</evidence>
<dbReference type="InterPro" id="IPR041380">
    <property type="entry name" value="Acetyltransf_17"/>
</dbReference>
<dbReference type="GO" id="GO:0030649">
    <property type="term" value="P:aminoglycoside antibiotic catabolic process"/>
    <property type="evidence" value="ECO:0007669"/>
    <property type="project" value="TreeGrafter"/>
</dbReference>
<feature type="domain" description="N-acetyltransferase" evidence="5">
    <location>
        <begin position="4"/>
        <end position="164"/>
    </location>
</feature>
<dbReference type="InterPro" id="IPR022902">
    <property type="entry name" value="NAcTrfase_Eis"/>
</dbReference>
<dbReference type="InterPro" id="IPR036527">
    <property type="entry name" value="SCP2_sterol-bd_dom_sf"/>
</dbReference>
<dbReference type="Gene3D" id="3.40.630.30">
    <property type="match status" value="2"/>
</dbReference>
<accession>A0AAE3KEB6</accession>
<dbReference type="Gene3D" id="3.30.1050.10">
    <property type="entry name" value="SCP2 sterol-binding domain"/>
    <property type="match status" value="1"/>
</dbReference>
<dbReference type="InterPro" id="IPR016181">
    <property type="entry name" value="Acyl_CoA_acyltransferase"/>
</dbReference>
<organism evidence="6 7">
    <name type="scientific">Goodfellowiella coeruleoviolacea</name>
    <dbReference type="NCBI Taxonomy" id="334858"/>
    <lineage>
        <taxon>Bacteria</taxon>
        <taxon>Bacillati</taxon>
        <taxon>Actinomycetota</taxon>
        <taxon>Actinomycetes</taxon>
        <taxon>Pseudonocardiales</taxon>
        <taxon>Pseudonocardiaceae</taxon>
        <taxon>Goodfellowiella</taxon>
    </lineage>
</organism>
<name>A0AAE3KEB6_9PSEU</name>
<dbReference type="EMBL" id="JAMTCK010000001">
    <property type="protein sequence ID" value="MCP2163685.1"/>
    <property type="molecule type" value="Genomic_DNA"/>
</dbReference>
<comment type="subunit">
    <text evidence="4">Homohexamer; trimer of dimers.</text>
</comment>
<dbReference type="PROSITE" id="PS51186">
    <property type="entry name" value="GNAT"/>
    <property type="match status" value="1"/>
</dbReference>
<dbReference type="InterPro" id="IPR000182">
    <property type="entry name" value="GNAT_dom"/>
</dbReference>
<reference evidence="6" key="1">
    <citation type="submission" date="2022-06" db="EMBL/GenBank/DDBJ databases">
        <title>Genomic Encyclopedia of Archaeal and Bacterial Type Strains, Phase II (KMG-II): from individual species to whole genera.</title>
        <authorList>
            <person name="Goeker M."/>
        </authorList>
    </citation>
    <scope>NUCLEOTIDE SEQUENCE</scope>
    <source>
        <strain evidence="6">DSM 43935</strain>
    </source>
</reference>
<dbReference type="NCBIfam" id="NF002367">
    <property type="entry name" value="PRK01346.1-4"/>
    <property type="match status" value="1"/>
</dbReference>
<evidence type="ECO:0000313" key="6">
    <source>
        <dbReference type="EMBL" id="MCP2163685.1"/>
    </source>
</evidence>
<comment type="similarity">
    <text evidence="1 4">Belongs to the acetyltransferase Eis family.</text>
</comment>
<dbReference type="CDD" id="cd04301">
    <property type="entry name" value="NAT_SF"/>
    <property type="match status" value="1"/>
</dbReference>
<dbReference type="InterPro" id="IPR051554">
    <property type="entry name" value="Acetyltransferase_Eis"/>
</dbReference>
<dbReference type="Proteomes" id="UP001206128">
    <property type="component" value="Unassembled WGS sequence"/>
</dbReference>
<dbReference type="SUPFAM" id="SSF55718">
    <property type="entry name" value="SCP-like"/>
    <property type="match status" value="1"/>
</dbReference>
<dbReference type="HAMAP" id="MF_01812">
    <property type="entry name" value="Eis"/>
    <property type="match status" value="1"/>
</dbReference>
<gene>
    <name evidence="6" type="ORF">LX83_000525</name>
</gene>
<dbReference type="AlphaFoldDB" id="A0AAE3KEB6"/>
<evidence type="ECO:0000256" key="2">
    <source>
        <dbReference type="ARBA" id="ARBA00022679"/>
    </source>
</evidence>
<dbReference type="Pfam" id="PF17668">
    <property type="entry name" value="Acetyltransf_17"/>
    <property type="match status" value="1"/>
</dbReference>
<protein>
    <submittedName>
        <fullName evidence="6">Acetyltransferase</fullName>
    </submittedName>
</protein>
<dbReference type="SUPFAM" id="SSF55729">
    <property type="entry name" value="Acyl-CoA N-acyltransferases (Nat)"/>
    <property type="match status" value="1"/>
</dbReference>
<feature type="active site" description="Proton acceptor; via carboxylate" evidence="4">
    <location>
        <position position="399"/>
    </location>
</feature>
<evidence type="ECO:0000256" key="4">
    <source>
        <dbReference type="HAMAP-Rule" id="MF_01812"/>
    </source>
</evidence>
<dbReference type="PANTHER" id="PTHR37817:SF1">
    <property type="entry name" value="N-ACETYLTRANSFERASE EIS"/>
    <property type="match status" value="1"/>
</dbReference>
<feature type="active site" description="Proton donor" evidence="4">
    <location>
        <position position="124"/>
    </location>
</feature>
<evidence type="ECO:0000313" key="7">
    <source>
        <dbReference type="Proteomes" id="UP001206128"/>
    </source>
</evidence>
<evidence type="ECO:0000256" key="1">
    <source>
        <dbReference type="ARBA" id="ARBA00009213"/>
    </source>
</evidence>
<proteinExistence type="inferred from homology"/>
<keyword evidence="2 4" id="KW-0808">Transferase</keyword>
<dbReference type="PANTHER" id="PTHR37817">
    <property type="entry name" value="N-ACETYLTRANSFERASE EIS"/>
    <property type="match status" value="1"/>
</dbReference>
<feature type="binding site" evidence="4">
    <location>
        <begin position="83"/>
        <end position="85"/>
    </location>
    <ligand>
        <name>acetyl-CoA</name>
        <dbReference type="ChEBI" id="CHEBI:57288"/>
    </ligand>
</feature>
<dbReference type="Pfam" id="PF13530">
    <property type="entry name" value="SCP2_2"/>
    <property type="match status" value="1"/>
</dbReference>
<dbReference type="GO" id="GO:0034069">
    <property type="term" value="F:aminoglycoside N-acetyltransferase activity"/>
    <property type="evidence" value="ECO:0007669"/>
    <property type="project" value="TreeGrafter"/>
</dbReference>
<keyword evidence="7" id="KW-1185">Reference proteome</keyword>
<dbReference type="Pfam" id="PF13527">
    <property type="entry name" value="Acetyltransf_9"/>
    <property type="match status" value="1"/>
</dbReference>
<comment type="caution">
    <text evidence="6">The sequence shown here is derived from an EMBL/GenBank/DDBJ whole genome shotgun (WGS) entry which is preliminary data.</text>
</comment>